<dbReference type="EMBL" id="KZ678137">
    <property type="protein sequence ID" value="PSN65276.1"/>
    <property type="molecule type" value="Genomic_DNA"/>
</dbReference>
<sequence>METGRCGLQDDYLGNNSMEAGASSEQQPATSNQQSRVQRRNRYLAQPSQPVPLVCWPRSNPPQSCKIAPRRRIPPLLISTIWTIWTIWTMLPSICPSRPPALHVHARTPARPYAYTPVRAPTPTRPLGWPCEPSPHLHRHGSIRACVERQMAYLVMVQCPMCPVCASGAVWRPYIAHPKV</sequence>
<protein>
    <submittedName>
        <fullName evidence="2">Uncharacterized protein</fullName>
    </submittedName>
</protein>
<evidence type="ECO:0000313" key="3">
    <source>
        <dbReference type="Proteomes" id="UP000240883"/>
    </source>
</evidence>
<evidence type="ECO:0000313" key="2">
    <source>
        <dbReference type="EMBL" id="PSN65276.1"/>
    </source>
</evidence>
<organism evidence="2 3">
    <name type="scientific">Corynespora cassiicola Philippines</name>
    <dbReference type="NCBI Taxonomy" id="1448308"/>
    <lineage>
        <taxon>Eukaryota</taxon>
        <taxon>Fungi</taxon>
        <taxon>Dikarya</taxon>
        <taxon>Ascomycota</taxon>
        <taxon>Pezizomycotina</taxon>
        <taxon>Dothideomycetes</taxon>
        <taxon>Pleosporomycetidae</taxon>
        <taxon>Pleosporales</taxon>
        <taxon>Corynesporascaceae</taxon>
        <taxon>Corynespora</taxon>
    </lineage>
</organism>
<dbReference type="Proteomes" id="UP000240883">
    <property type="component" value="Unassembled WGS sequence"/>
</dbReference>
<gene>
    <name evidence="2" type="ORF">BS50DRAFT_54607</name>
</gene>
<feature type="compositionally biased region" description="Polar residues" evidence="1">
    <location>
        <begin position="14"/>
        <end position="30"/>
    </location>
</feature>
<name>A0A2T2NJ46_CORCC</name>
<keyword evidence="3" id="KW-1185">Reference proteome</keyword>
<proteinExistence type="predicted"/>
<reference evidence="2 3" key="1">
    <citation type="journal article" date="2018" name="Front. Microbiol.">
        <title>Genome-Wide Analysis of Corynespora cassiicola Leaf Fall Disease Putative Effectors.</title>
        <authorList>
            <person name="Lopez D."/>
            <person name="Ribeiro S."/>
            <person name="Label P."/>
            <person name="Fumanal B."/>
            <person name="Venisse J.S."/>
            <person name="Kohler A."/>
            <person name="de Oliveira R.R."/>
            <person name="Labutti K."/>
            <person name="Lipzen A."/>
            <person name="Lail K."/>
            <person name="Bauer D."/>
            <person name="Ohm R.A."/>
            <person name="Barry K.W."/>
            <person name="Spatafora J."/>
            <person name="Grigoriev I.V."/>
            <person name="Martin F.M."/>
            <person name="Pujade-Renaud V."/>
        </authorList>
    </citation>
    <scope>NUCLEOTIDE SEQUENCE [LARGE SCALE GENOMIC DNA]</scope>
    <source>
        <strain evidence="2 3">Philippines</strain>
    </source>
</reference>
<feature type="region of interest" description="Disordered" evidence="1">
    <location>
        <begin position="1"/>
        <end position="39"/>
    </location>
</feature>
<evidence type="ECO:0000256" key="1">
    <source>
        <dbReference type="SAM" id="MobiDB-lite"/>
    </source>
</evidence>
<dbReference type="AlphaFoldDB" id="A0A2T2NJ46"/>
<accession>A0A2T2NJ46</accession>